<sequence length="320" mass="34799">MSSAALVASIVALYDYALYPIPALAWMGAPISFLDIAGAFRLALILRQLREVFHRDHLIKVNNRQTLKDRALEPLEQRSRVRDFATNLIMVFGGEAVVAPWLGIQPSFIVSGGYPLLFLSASALIDTIPAVPELSLFTELPLSGVDALTRAVLLCNFIPSMITTHTSPTVSTSPYTLLLTAFIAANAGPLFVNTFSLLRPTPMTFMTPPELLPYGWTATDLWVAPLVTGLYATLTHAQPFWAHLHALLFSFFSPLGLAPLSFPSAKPDAGVVEGVVVPLNANDARAVCVLVLSTLFSLRAVRSFSSVVANFEPSPFLRRY</sequence>
<proteinExistence type="predicted"/>
<evidence type="ECO:0000313" key="2">
    <source>
        <dbReference type="EMBL" id="KAI0303530.1"/>
    </source>
</evidence>
<evidence type="ECO:0000313" key="3">
    <source>
        <dbReference type="Proteomes" id="UP001203297"/>
    </source>
</evidence>
<gene>
    <name evidence="2" type="ORF">B0F90DRAFT_1809705</name>
</gene>
<protein>
    <submittedName>
        <fullName evidence="2">Uncharacterized protein</fullName>
    </submittedName>
</protein>
<evidence type="ECO:0000256" key="1">
    <source>
        <dbReference type="SAM" id="Phobius"/>
    </source>
</evidence>
<name>A0AAD4M614_9AGAM</name>
<feature type="transmembrane region" description="Helical" evidence="1">
    <location>
        <begin position="174"/>
        <end position="199"/>
    </location>
</feature>
<organism evidence="2 3">
    <name type="scientific">Multifurca ochricompacta</name>
    <dbReference type="NCBI Taxonomy" id="376703"/>
    <lineage>
        <taxon>Eukaryota</taxon>
        <taxon>Fungi</taxon>
        <taxon>Dikarya</taxon>
        <taxon>Basidiomycota</taxon>
        <taxon>Agaricomycotina</taxon>
        <taxon>Agaricomycetes</taxon>
        <taxon>Russulales</taxon>
        <taxon>Russulaceae</taxon>
        <taxon>Multifurca</taxon>
    </lineage>
</organism>
<keyword evidence="3" id="KW-1185">Reference proteome</keyword>
<feature type="transmembrane region" description="Helical" evidence="1">
    <location>
        <begin position="84"/>
        <end position="102"/>
    </location>
</feature>
<accession>A0AAD4M614</accession>
<dbReference type="EMBL" id="WTXG01000009">
    <property type="protein sequence ID" value="KAI0303530.1"/>
    <property type="molecule type" value="Genomic_DNA"/>
</dbReference>
<dbReference type="Proteomes" id="UP001203297">
    <property type="component" value="Unassembled WGS sequence"/>
</dbReference>
<keyword evidence="1" id="KW-0812">Transmembrane</keyword>
<keyword evidence="1" id="KW-1133">Transmembrane helix</keyword>
<dbReference type="AlphaFoldDB" id="A0AAD4M614"/>
<reference evidence="2" key="1">
    <citation type="journal article" date="2022" name="New Phytol.">
        <title>Evolutionary transition to the ectomycorrhizal habit in the genomes of a hyperdiverse lineage of mushroom-forming fungi.</title>
        <authorList>
            <person name="Looney B."/>
            <person name="Miyauchi S."/>
            <person name="Morin E."/>
            <person name="Drula E."/>
            <person name="Courty P.E."/>
            <person name="Kohler A."/>
            <person name="Kuo A."/>
            <person name="LaButti K."/>
            <person name="Pangilinan J."/>
            <person name="Lipzen A."/>
            <person name="Riley R."/>
            <person name="Andreopoulos W."/>
            <person name="He G."/>
            <person name="Johnson J."/>
            <person name="Nolan M."/>
            <person name="Tritt A."/>
            <person name="Barry K.W."/>
            <person name="Grigoriev I.V."/>
            <person name="Nagy L.G."/>
            <person name="Hibbett D."/>
            <person name="Henrissat B."/>
            <person name="Matheny P.B."/>
            <person name="Labbe J."/>
            <person name="Martin F.M."/>
        </authorList>
    </citation>
    <scope>NUCLEOTIDE SEQUENCE</scope>
    <source>
        <strain evidence="2">BPL690</strain>
    </source>
</reference>
<feature type="transmembrane region" description="Helical" evidence="1">
    <location>
        <begin position="27"/>
        <end position="46"/>
    </location>
</feature>
<keyword evidence="1" id="KW-0472">Membrane</keyword>
<comment type="caution">
    <text evidence="2">The sequence shown here is derived from an EMBL/GenBank/DDBJ whole genome shotgun (WGS) entry which is preliminary data.</text>
</comment>